<keyword evidence="3" id="KW-1185">Reference proteome</keyword>
<feature type="compositionally biased region" description="Low complexity" evidence="1">
    <location>
        <begin position="283"/>
        <end position="294"/>
    </location>
</feature>
<protein>
    <recommendedName>
        <fullName evidence="4">HTH OST-type domain-containing protein</fullName>
    </recommendedName>
</protein>
<dbReference type="Gene3D" id="3.30.420.610">
    <property type="entry name" value="LOTUS domain-like"/>
    <property type="match status" value="1"/>
</dbReference>
<evidence type="ECO:0000256" key="1">
    <source>
        <dbReference type="SAM" id="MobiDB-lite"/>
    </source>
</evidence>
<accession>A0A0G4IQ07</accession>
<organism evidence="2 3">
    <name type="scientific">Plasmodiophora brassicae</name>
    <name type="common">Clubroot disease agent</name>
    <dbReference type="NCBI Taxonomy" id="37360"/>
    <lineage>
        <taxon>Eukaryota</taxon>
        <taxon>Sar</taxon>
        <taxon>Rhizaria</taxon>
        <taxon>Endomyxa</taxon>
        <taxon>Phytomyxea</taxon>
        <taxon>Plasmodiophorida</taxon>
        <taxon>Plasmodiophoridae</taxon>
        <taxon>Plasmodiophora</taxon>
    </lineage>
</organism>
<gene>
    <name evidence="2" type="ORF">PBRA_000793</name>
</gene>
<evidence type="ECO:0000313" key="3">
    <source>
        <dbReference type="Proteomes" id="UP000039324"/>
    </source>
</evidence>
<feature type="compositionally biased region" description="Pro residues" evidence="1">
    <location>
        <begin position="273"/>
        <end position="282"/>
    </location>
</feature>
<dbReference type="Proteomes" id="UP000039324">
    <property type="component" value="Unassembled WGS sequence"/>
</dbReference>
<name>A0A0G4IQ07_PLABS</name>
<proteinExistence type="predicted"/>
<evidence type="ECO:0000313" key="2">
    <source>
        <dbReference type="EMBL" id="CEO97448.1"/>
    </source>
</evidence>
<evidence type="ECO:0008006" key="4">
    <source>
        <dbReference type="Google" id="ProtNLM"/>
    </source>
</evidence>
<feature type="compositionally biased region" description="Polar residues" evidence="1">
    <location>
        <begin position="214"/>
        <end position="224"/>
    </location>
</feature>
<sequence length="438" mass="46434">MYSSDDSYDDDYCVNRRPAKIVPAHIEVGLRQLGRQLQRLLDQQPEHRLNICKLPEVYERYYGRQVDKLGYSKLIDCVRAVPSPVSTRNVRPHGSEIYLTGPIGKSCQKFQIGDCELTSAECEDEHECLDCGSFDHGAHECGRSRRPQSTATMSYNDACLTVARDPAICGARDPKANWGTTAQPTPSEPAAPVMRSSSWADRWNSYWDNQEVQEAVASDTTPASSEPEFAVSAEKDGNWGRPIRRGAPANQGGRGNGSGRGGANRVNNQPASSAPPKPPASSAPPKSVRTVPPASSAPPKPVRTVLGVMSLNMLVSDCLCLNSLSATLLGAAELCVPPTTLFATATSQMHRASLVGATMVPIEVVMPATTAATGGPTSGIVSTKVVVADGVVVTIGLLGGDHLTYNGASGIHSSNVTDASTRQLLSRLIVAEAAGWAG</sequence>
<feature type="compositionally biased region" description="Low complexity" evidence="1">
    <location>
        <begin position="263"/>
        <end position="272"/>
    </location>
</feature>
<feature type="region of interest" description="Disordered" evidence="1">
    <location>
        <begin position="174"/>
        <end position="196"/>
    </location>
</feature>
<reference evidence="2 3" key="1">
    <citation type="submission" date="2015-02" db="EMBL/GenBank/DDBJ databases">
        <authorList>
            <person name="Chooi Y.-H."/>
        </authorList>
    </citation>
    <scope>NUCLEOTIDE SEQUENCE [LARGE SCALE GENOMIC DNA]</scope>
    <source>
        <strain evidence="2">E3</strain>
    </source>
</reference>
<feature type="compositionally biased region" description="Gly residues" evidence="1">
    <location>
        <begin position="252"/>
        <end position="262"/>
    </location>
</feature>
<dbReference type="InterPro" id="IPR041966">
    <property type="entry name" value="LOTUS-like"/>
</dbReference>
<feature type="region of interest" description="Disordered" evidence="1">
    <location>
        <begin position="214"/>
        <end position="301"/>
    </location>
</feature>
<dbReference type="EMBL" id="CDSF01000079">
    <property type="protein sequence ID" value="CEO97448.1"/>
    <property type="molecule type" value="Genomic_DNA"/>
</dbReference>
<dbReference type="AlphaFoldDB" id="A0A0G4IQ07"/>